<feature type="domain" description="EF-hand" evidence="5">
    <location>
        <begin position="347"/>
        <end position="382"/>
    </location>
</feature>
<dbReference type="SMART" id="SM00054">
    <property type="entry name" value="EFh"/>
    <property type="match status" value="4"/>
</dbReference>
<accession>A0A1R2CW29</accession>
<feature type="domain" description="EF-hand" evidence="5">
    <location>
        <begin position="464"/>
        <end position="499"/>
    </location>
</feature>
<dbReference type="Proteomes" id="UP000187209">
    <property type="component" value="Unassembled WGS sequence"/>
</dbReference>
<comment type="caution">
    <text evidence="6">The sequence shown here is derived from an EMBL/GenBank/DDBJ whole genome shotgun (WGS) entry which is preliminary data.</text>
</comment>
<evidence type="ECO:0000256" key="1">
    <source>
        <dbReference type="ARBA" id="ARBA00022723"/>
    </source>
</evidence>
<name>A0A1R2CW29_9CILI</name>
<dbReference type="Pfam" id="PF13499">
    <property type="entry name" value="EF-hand_7"/>
    <property type="match status" value="1"/>
</dbReference>
<organism evidence="6 7">
    <name type="scientific">Stentor coeruleus</name>
    <dbReference type="NCBI Taxonomy" id="5963"/>
    <lineage>
        <taxon>Eukaryota</taxon>
        <taxon>Sar</taxon>
        <taxon>Alveolata</taxon>
        <taxon>Ciliophora</taxon>
        <taxon>Postciliodesmatophora</taxon>
        <taxon>Heterotrichea</taxon>
        <taxon>Heterotrichida</taxon>
        <taxon>Stentoridae</taxon>
        <taxon>Stentor</taxon>
    </lineage>
</organism>
<protein>
    <recommendedName>
        <fullName evidence="5">EF-hand domain-containing protein</fullName>
    </recommendedName>
</protein>
<dbReference type="EMBL" id="MPUH01000047">
    <property type="protein sequence ID" value="OMJ93212.1"/>
    <property type="molecule type" value="Genomic_DNA"/>
</dbReference>
<keyword evidence="2" id="KW-0677">Repeat</keyword>
<evidence type="ECO:0000256" key="3">
    <source>
        <dbReference type="ARBA" id="ARBA00022837"/>
    </source>
</evidence>
<gene>
    <name evidence="6" type="ORF">SteCoe_3913</name>
</gene>
<dbReference type="SUPFAM" id="SSF47473">
    <property type="entry name" value="EF-hand"/>
    <property type="match status" value="2"/>
</dbReference>
<keyword evidence="1" id="KW-0479">Metal-binding</keyword>
<dbReference type="OrthoDB" id="301697at2759"/>
<feature type="domain" description="EF-hand" evidence="5">
    <location>
        <begin position="150"/>
        <end position="185"/>
    </location>
</feature>
<dbReference type="PROSITE" id="PS50222">
    <property type="entry name" value="EF_HAND_2"/>
    <property type="match status" value="4"/>
</dbReference>
<dbReference type="AlphaFoldDB" id="A0A1R2CW29"/>
<proteinExistence type="predicted"/>
<feature type="compositionally biased region" description="Basic and acidic residues" evidence="4">
    <location>
        <begin position="253"/>
        <end position="290"/>
    </location>
</feature>
<dbReference type="InterPro" id="IPR011992">
    <property type="entry name" value="EF-hand-dom_pair"/>
</dbReference>
<feature type="compositionally biased region" description="Basic and acidic residues" evidence="4">
    <location>
        <begin position="226"/>
        <end position="245"/>
    </location>
</feature>
<dbReference type="Pfam" id="PF13833">
    <property type="entry name" value="EF-hand_8"/>
    <property type="match status" value="1"/>
</dbReference>
<evidence type="ECO:0000256" key="2">
    <source>
        <dbReference type="ARBA" id="ARBA00022737"/>
    </source>
</evidence>
<dbReference type="PROSITE" id="PS00018">
    <property type="entry name" value="EF_HAND_1"/>
    <property type="match status" value="1"/>
</dbReference>
<sequence length="559" mass="65137">MLSKESGEILSTLLMKFIQGERSVEISRKTLAELYSFSPSLLFSKLCKVYRTELIPRDIKEFLAEKSVEANDDEVYMLVRQYSAGQNGRLNFEDFTHLVLPSTNQMVSEFALSRNSGNNDQAEYFFVTLLKNELKLQKEAEDLKIALFSSKDFSLWKAFEALNTSGSGSICEEEFRTFLRENKKFINEDDYDALMRRIDLQDDLVINYNEFLEALIPMKIPGSSETRMRQIAKDEEQEAKRRLTSEEMEEEVEGKIETQPDVGKEVDEDKDEPMDSHELEHSPRFKDPKEFTLSQDYETPEKGKSQVSRNLPSRKSGEAFEKFSELFLRTLEISRKVEFYRQNLVMLDNFSVIQLFKQIDRDGQGEINISDFIEFSKALNLEFSSESLESLFKKYASKEKMTMDPNEFSLLFYCFDKEYQNLLRISDEEEEINQETYGKIRDLLEILVISEEIYCNCLKSLKEFNSKEVNEVFEAFDCDQDGEISVDDMKSLLKSQGIACLDKDCLMVIQRFTKDKENSFTLGQLMGALEENTEDKEDYKKKEEMSEVVWEKSMGTVFK</sequence>
<dbReference type="GO" id="GO:0005509">
    <property type="term" value="F:calcium ion binding"/>
    <property type="evidence" value="ECO:0007669"/>
    <property type="project" value="InterPro"/>
</dbReference>
<dbReference type="Pfam" id="PF13202">
    <property type="entry name" value="EF-hand_5"/>
    <property type="match status" value="1"/>
</dbReference>
<keyword evidence="7" id="KW-1185">Reference proteome</keyword>
<reference evidence="6 7" key="1">
    <citation type="submission" date="2016-11" db="EMBL/GenBank/DDBJ databases">
        <title>The macronuclear genome of Stentor coeruleus: a giant cell with tiny introns.</title>
        <authorList>
            <person name="Slabodnick M."/>
            <person name="Ruby J.G."/>
            <person name="Reiff S.B."/>
            <person name="Swart E.C."/>
            <person name="Gosai S."/>
            <person name="Prabakaran S."/>
            <person name="Witkowska E."/>
            <person name="Larue G.E."/>
            <person name="Fisher S."/>
            <person name="Freeman R.M."/>
            <person name="Gunawardena J."/>
            <person name="Chu W."/>
            <person name="Stover N.A."/>
            <person name="Gregory B.D."/>
            <person name="Nowacki M."/>
            <person name="Derisi J."/>
            <person name="Roy S.W."/>
            <person name="Marshall W.F."/>
            <person name="Sood P."/>
        </authorList>
    </citation>
    <scope>NUCLEOTIDE SEQUENCE [LARGE SCALE GENOMIC DNA]</scope>
    <source>
        <strain evidence="6">WM001</strain>
    </source>
</reference>
<evidence type="ECO:0000256" key="4">
    <source>
        <dbReference type="SAM" id="MobiDB-lite"/>
    </source>
</evidence>
<keyword evidence="3" id="KW-0106">Calcium</keyword>
<evidence type="ECO:0000313" key="6">
    <source>
        <dbReference type="EMBL" id="OMJ93212.1"/>
    </source>
</evidence>
<dbReference type="Gene3D" id="1.10.238.10">
    <property type="entry name" value="EF-hand"/>
    <property type="match status" value="3"/>
</dbReference>
<evidence type="ECO:0000313" key="7">
    <source>
        <dbReference type="Proteomes" id="UP000187209"/>
    </source>
</evidence>
<dbReference type="InterPro" id="IPR018247">
    <property type="entry name" value="EF_Hand_1_Ca_BS"/>
</dbReference>
<feature type="region of interest" description="Disordered" evidence="4">
    <location>
        <begin position="224"/>
        <end position="290"/>
    </location>
</feature>
<dbReference type="PANTHER" id="PTHR34524">
    <property type="entry name" value="CALCYPHOSIN"/>
    <property type="match status" value="1"/>
</dbReference>
<dbReference type="InterPro" id="IPR051581">
    <property type="entry name" value="Ca-bind"/>
</dbReference>
<dbReference type="InterPro" id="IPR002048">
    <property type="entry name" value="EF_hand_dom"/>
</dbReference>
<feature type="domain" description="EF-hand" evidence="5">
    <location>
        <begin position="186"/>
        <end position="221"/>
    </location>
</feature>
<evidence type="ECO:0000259" key="5">
    <source>
        <dbReference type="PROSITE" id="PS50222"/>
    </source>
</evidence>